<keyword evidence="3" id="KW-1185">Reference proteome</keyword>
<feature type="transmembrane region" description="Helical" evidence="1">
    <location>
        <begin position="105"/>
        <end position="129"/>
    </location>
</feature>
<reference evidence="2" key="2">
    <citation type="submission" date="2020-09" db="EMBL/GenBank/DDBJ databases">
        <authorList>
            <person name="Sun Q."/>
            <person name="Ohkuma M."/>
        </authorList>
    </citation>
    <scope>NUCLEOTIDE SEQUENCE</scope>
    <source>
        <strain evidence="2">JCM 4518</strain>
    </source>
</reference>
<name>A0A918T3E6_9ACTN</name>
<gene>
    <name evidence="2" type="ORF">GCM10010305_27010</name>
</gene>
<dbReference type="RefSeq" id="WP_189976907.1">
    <property type="nucleotide sequence ID" value="NZ_BMUL01000006.1"/>
</dbReference>
<feature type="transmembrane region" description="Helical" evidence="1">
    <location>
        <begin position="48"/>
        <end position="75"/>
    </location>
</feature>
<feature type="transmembrane region" description="Helical" evidence="1">
    <location>
        <begin position="201"/>
        <end position="224"/>
    </location>
</feature>
<evidence type="ECO:0008006" key="4">
    <source>
        <dbReference type="Google" id="ProtNLM"/>
    </source>
</evidence>
<keyword evidence="1" id="KW-0812">Transmembrane</keyword>
<evidence type="ECO:0000256" key="1">
    <source>
        <dbReference type="SAM" id="Phobius"/>
    </source>
</evidence>
<sequence>MTYAPGPYGYGHVTVPPPPKPGVIPLAPLDLGDVLSGAFGTYRRYWKVLLGVTAAAYGVAAVLVLAAGTLGWAAVTDALDRLADAPDPQAPGPAEMMPLFAALGAIWLAVVVGMLIATGLLHAAVAAVVQEAVLGRPARFGAVWRRAWSRLGSVLGALLLPTLVFLLPMVGFLIGFCFVVVGILVDIGSDERGLADGSAGLFLTGLLLFVLSLLTLPIVLWIWIKYSLAPTAAVVESAGPLTALRRSSALVRGSWWRIFGCTLVMMLIVSGVGFVVQTALSMVGQVSMIGMDFSPDRGPTSVFAALTPLMGLIALVQFLAQAALAPLQPLTSGLLYVDQRLRRENLGPVLAEAAAGPAA</sequence>
<proteinExistence type="predicted"/>
<organism evidence="2 3">
    <name type="scientific">Streptomyces termitum</name>
    <dbReference type="NCBI Taxonomy" id="67368"/>
    <lineage>
        <taxon>Bacteria</taxon>
        <taxon>Bacillati</taxon>
        <taxon>Actinomycetota</taxon>
        <taxon>Actinomycetes</taxon>
        <taxon>Kitasatosporales</taxon>
        <taxon>Streptomycetaceae</taxon>
        <taxon>Streptomyces</taxon>
    </lineage>
</organism>
<dbReference type="EMBL" id="BMUL01000006">
    <property type="protein sequence ID" value="GHA81878.1"/>
    <property type="molecule type" value="Genomic_DNA"/>
</dbReference>
<feature type="transmembrane region" description="Helical" evidence="1">
    <location>
        <begin position="300"/>
        <end position="320"/>
    </location>
</feature>
<evidence type="ECO:0000313" key="2">
    <source>
        <dbReference type="EMBL" id="GHA81878.1"/>
    </source>
</evidence>
<accession>A0A918T3E6</accession>
<dbReference type="Proteomes" id="UP000644020">
    <property type="component" value="Unassembled WGS sequence"/>
</dbReference>
<dbReference type="PANTHER" id="PTHR33133:SF1">
    <property type="entry name" value="EXPRESSED PROTEIN-RELATED"/>
    <property type="match status" value="1"/>
</dbReference>
<keyword evidence="1" id="KW-1133">Transmembrane helix</keyword>
<feature type="transmembrane region" description="Helical" evidence="1">
    <location>
        <begin position="154"/>
        <end position="181"/>
    </location>
</feature>
<evidence type="ECO:0000313" key="3">
    <source>
        <dbReference type="Proteomes" id="UP000644020"/>
    </source>
</evidence>
<comment type="caution">
    <text evidence="2">The sequence shown here is derived from an EMBL/GenBank/DDBJ whole genome shotgun (WGS) entry which is preliminary data.</text>
</comment>
<keyword evidence="1" id="KW-0472">Membrane</keyword>
<protein>
    <recommendedName>
        <fullName evidence="4">Glycerophosphoryl diester phosphodiesterase membrane domain-containing protein</fullName>
    </recommendedName>
</protein>
<dbReference type="PANTHER" id="PTHR33133">
    <property type="entry name" value="OS08G0107100 PROTEIN-RELATED"/>
    <property type="match status" value="1"/>
</dbReference>
<reference evidence="2" key="1">
    <citation type="journal article" date="2014" name="Int. J. Syst. Evol. Microbiol.">
        <title>Complete genome sequence of Corynebacterium casei LMG S-19264T (=DSM 44701T), isolated from a smear-ripened cheese.</title>
        <authorList>
            <consortium name="US DOE Joint Genome Institute (JGI-PGF)"/>
            <person name="Walter F."/>
            <person name="Albersmeier A."/>
            <person name="Kalinowski J."/>
            <person name="Ruckert C."/>
        </authorList>
    </citation>
    <scope>NUCLEOTIDE SEQUENCE</scope>
    <source>
        <strain evidence="2">JCM 4518</strain>
    </source>
</reference>
<dbReference type="AlphaFoldDB" id="A0A918T3E6"/>
<feature type="transmembrane region" description="Helical" evidence="1">
    <location>
        <begin position="255"/>
        <end position="280"/>
    </location>
</feature>